<reference evidence="2" key="1">
    <citation type="journal article" date="2020" name="bioRxiv">
        <title>Chromosome-level reference genome of the European wasp spider Argiope bruennichi: a resource for studies on range expansion and evolutionary adaptation.</title>
        <authorList>
            <person name="Sheffer M.M."/>
            <person name="Hoppe A."/>
            <person name="Krehenwinkel H."/>
            <person name="Uhl G."/>
            <person name="Kuss A.W."/>
            <person name="Jensen L."/>
            <person name="Jensen C."/>
            <person name="Gillespie R.G."/>
            <person name="Hoff K.J."/>
            <person name="Prost S."/>
        </authorList>
    </citation>
    <scope>NUCLEOTIDE SEQUENCE</scope>
</reference>
<gene>
    <name evidence="2" type="ORF">HNY73_010099</name>
</gene>
<keyword evidence="3" id="KW-1185">Reference proteome</keyword>
<evidence type="ECO:0000256" key="1">
    <source>
        <dbReference type="SAM" id="MobiDB-lite"/>
    </source>
</evidence>
<feature type="region of interest" description="Disordered" evidence="1">
    <location>
        <begin position="1"/>
        <end position="22"/>
    </location>
</feature>
<sequence>MLYSNIPSSTMKPNKERQMPSPGFSSFIDCLRLEQRYRSTEILTRPPHHHHHHGAQQQKKRHMHFLGFSSHSDCLEIGEMQIYRNCMPNSEEAVPRSKEKQHHQPFHKIGITSVTQFTEQCGPNRA</sequence>
<accession>A0A8T0F4S1</accession>
<name>A0A8T0F4S1_ARGBR</name>
<dbReference type="EMBL" id="JABXBU010000030">
    <property type="protein sequence ID" value="KAF8784420.1"/>
    <property type="molecule type" value="Genomic_DNA"/>
</dbReference>
<dbReference type="Proteomes" id="UP000807504">
    <property type="component" value="Unassembled WGS sequence"/>
</dbReference>
<evidence type="ECO:0000313" key="2">
    <source>
        <dbReference type="EMBL" id="KAF8784420.1"/>
    </source>
</evidence>
<comment type="caution">
    <text evidence="2">The sequence shown here is derived from an EMBL/GenBank/DDBJ whole genome shotgun (WGS) entry which is preliminary data.</text>
</comment>
<evidence type="ECO:0000313" key="3">
    <source>
        <dbReference type="Proteomes" id="UP000807504"/>
    </source>
</evidence>
<reference evidence="2" key="2">
    <citation type="submission" date="2020-06" db="EMBL/GenBank/DDBJ databases">
        <authorList>
            <person name="Sheffer M."/>
        </authorList>
    </citation>
    <scope>NUCLEOTIDE SEQUENCE</scope>
</reference>
<feature type="compositionally biased region" description="Polar residues" evidence="1">
    <location>
        <begin position="1"/>
        <end position="12"/>
    </location>
</feature>
<protein>
    <submittedName>
        <fullName evidence="2">Uncharacterized protein</fullName>
    </submittedName>
</protein>
<dbReference type="AlphaFoldDB" id="A0A8T0F4S1"/>
<organism evidence="2 3">
    <name type="scientific">Argiope bruennichi</name>
    <name type="common">Wasp spider</name>
    <name type="synonym">Aranea bruennichi</name>
    <dbReference type="NCBI Taxonomy" id="94029"/>
    <lineage>
        <taxon>Eukaryota</taxon>
        <taxon>Metazoa</taxon>
        <taxon>Ecdysozoa</taxon>
        <taxon>Arthropoda</taxon>
        <taxon>Chelicerata</taxon>
        <taxon>Arachnida</taxon>
        <taxon>Araneae</taxon>
        <taxon>Araneomorphae</taxon>
        <taxon>Entelegynae</taxon>
        <taxon>Araneoidea</taxon>
        <taxon>Araneidae</taxon>
        <taxon>Argiope</taxon>
    </lineage>
</organism>
<proteinExistence type="predicted"/>